<evidence type="ECO:0000256" key="2">
    <source>
        <dbReference type="ARBA" id="ARBA00006645"/>
    </source>
</evidence>
<dbReference type="SUPFAM" id="SSF56349">
    <property type="entry name" value="DNA breaking-rejoining enzymes"/>
    <property type="match status" value="1"/>
</dbReference>
<comment type="catalytic activity">
    <reaction evidence="1">
        <text>ATP-independent breakage of single-stranded DNA, followed by passage and rejoining.</text>
        <dbReference type="EC" id="5.6.2.1"/>
    </reaction>
</comment>
<dbReference type="Pfam" id="PF21338">
    <property type="entry name" value="Top1B_N_bact"/>
    <property type="match status" value="1"/>
</dbReference>
<keyword evidence="10" id="KW-1185">Reference proteome</keyword>
<dbReference type="InterPro" id="IPR011010">
    <property type="entry name" value="DNA_brk_join_enz"/>
</dbReference>
<dbReference type="InterPro" id="IPR035447">
    <property type="entry name" value="DNA_topo_I_N_sf"/>
</dbReference>
<keyword evidence="6 9" id="KW-0413">Isomerase</keyword>
<accession>A0A6M1SCM0</accession>
<evidence type="ECO:0000259" key="8">
    <source>
        <dbReference type="Pfam" id="PF21338"/>
    </source>
</evidence>
<evidence type="ECO:0000256" key="4">
    <source>
        <dbReference type="ARBA" id="ARBA00023029"/>
    </source>
</evidence>
<keyword evidence="5" id="KW-0238">DNA-binding</keyword>
<dbReference type="PRINTS" id="PR00416">
    <property type="entry name" value="EUTPISMRASEI"/>
</dbReference>
<evidence type="ECO:0000259" key="7">
    <source>
        <dbReference type="Pfam" id="PF01028"/>
    </source>
</evidence>
<reference evidence="9 10" key="1">
    <citation type="submission" date="2020-02" db="EMBL/GenBank/DDBJ databases">
        <title>Genome sequence of the type strain CCBAU10050 of Rhizobium daejeonense.</title>
        <authorList>
            <person name="Gao J."/>
            <person name="Sun J."/>
        </authorList>
    </citation>
    <scope>NUCLEOTIDE SEQUENCE [LARGE SCALE GENOMIC DNA]</scope>
    <source>
        <strain evidence="9 10">CCBAU10050</strain>
    </source>
</reference>
<dbReference type="InterPro" id="IPR001631">
    <property type="entry name" value="TopoI"/>
</dbReference>
<organism evidence="9 10">
    <name type="scientific">Rhizobium daejeonense</name>
    <dbReference type="NCBI Taxonomy" id="240521"/>
    <lineage>
        <taxon>Bacteria</taxon>
        <taxon>Pseudomonadati</taxon>
        <taxon>Pseudomonadota</taxon>
        <taxon>Alphaproteobacteria</taxon>
        <taxon>Hyphomicrobiales</taxon>
        <taxon>Rhizobiaceae</taxon>
        <taxon>Rhizobium/Agrobacterium group</taxon>
        <taxon>Rhizobium</taxon>
    </lineage>
</organism>
<sequence length="350" mass="39436">MQTTAVVDCRSPGSVLLLWITSMDGGISRKPGKNGFLYFTADGHRVRERSELARFAALAIPPAYGDVVISADPNSRLQAMGTDARGRRQYIYHPDWAAERDKAKFDNLARFAQSLPDIRQQVDRDLRARKISLEKVLATVVHVLDNLYIRVGNERYASLNGSFGLTTLRNRHVKIEGSLVKFRFRGKSGKEWNISHTDRRLAAVLKRLQELPGQNLFQYLDDDGSPRQLTSQDVNDYIRAASGKDFTSRQFRTWAATCMAAFALAALEAAPGRRERAHQINSVIDGVASRLVNTRSVCRNSYIHPRVFEEFEAGTLSRMHNMGRARSIRLLDWMDGDEISVLTWLSTPPG</sequence>
<dbReference type="Gene3D" id="1.10.132.120">
    <property type="match status" value="1"/>
</dbReference>
<evidence type="ECO:0000256" key="6">
    <source>
        <dbReference type="ARBA" id="ARBA00023235"/>
    </source>
</evidence>
<dbReference type="InterPro" id="IPR013500">
    <property type="entry name" value="TopoI_cat_euk"/>
</dbReference>
<dbReference type="InterPro" id="IPR014711">
    <property type="entry name" value="TopoI_cat_a-hlx-sub_euk"/>
</dbReference>
<evidence type="ECO:0000256" key="5">
    <source>
        <dbReference type="ARBA" id="ARBA00023125"/>
    </source>
</evidence>
<comment type="caution">
    <text evidence="9">The sequence shown here is derived from an EMBL/GenBank/DDBJ whole genome shotgun (WGS) entry which is preliminary data.</text>
</comment>
<feature type="domain" description="DNA topoisomerase IB N-terminal" evidence="8">
    <location>
        <begin position="35"/>
        <end position="83"/>
    </location>
</feature>
<protein>
    <recommendedName>
        <fullName evidence="3">DNA topoisomerase</fullName>
        <ecNumber evidence="3">5.6.2.1</ecNumber>
    </recommendedName>
</protein>
<dbReference type="GO" id="GO:0003677">
    <property type="term" value="F:DNA binding"/>
    <property type="evidence" value="ECO:0007669"/>
    <property type="project" value="UniProtKB-KW"/>
</dbReference>
<name>A0A6M1SCM0_9HYPH</name>
<dbReference type="EMBL" id="JAAKZH010000008">
    <property type="protein sequence ID" value="NGO65988.1"/>
    <property type="molecule type" value="Genomic_DNA"/>
</dbReference>
<dbReference type="AlphaFoldDB" id="A0A6M1SCM0"/>
<dbReference type="PROSITE" id="PS52038">
    <property type="entry name" value="TOPO_IB_2"/>
    <property type="match status" value="1"/>
</dbReference>
<proteinExistence type="inferred from homology"/>
<dbReference type="Gene3D" id="3.90.15.10">
    <property type="entry name" value="Topoisomerase I, Chain A, domain 3"/>
    <property type="match status" value="1"/>
</dbReference>
<keyword evidence="4" id="KW-0799">Topoisomerase</keyword>
<evidence type="ECO:0000256" key="1">
    <source>
        <dbReference type="ARBA" id="ARBA00000213"/>
    </source>
</evidence>
<dbReference type="GO" id="GO:0003917">
    <property type="term" value="F:DNA topoisomerase type I (single strand cut, ATP-independent) activity"/>
    <property type="evidence" value="ECO:0007669"/>
    <property type="project" value="UniProtKB-EC"/>
</dbReference>
<evidence type="ECO:0000256" key="3">
    <source>
        <dbReference type="ARBA" id="ARBA00012891"/>
    </source>
</evidence>
<dbReference type="GO" id="GO:0006265">
    <property type="term" value="P:DNA topological change"/>
    <property type="evidence" value="ECO:0007669"/>
    <property type="project" value="InterPro"/>
</dbReference>
<dbReference type="EC" id="5.6.2.1" evidence="3"/>
<comment type="similarity">
    <text evidence="2">Belongs to the type IB topoisomerase family.</text>
</comment>
<gene>
    <name evidence="9" type="ORF">G6N76_20190</name>
</gene>
<dbReference type="Proteomes" id="UP000477849">
    <property type="component" value="Unassembled WGS sequence"/>
</dbReference>
<feature type="domain" description="DNA topoisomerase I catalytic core eukaryotic-type" evidence="7">
    <location>
        <begin position="98"/>
        <end position="312"/>
    </location>
</feature>
<evidence type="ECO:0000313" key="9">
    <source>
        <dbReference type="EMBL" id="NGO65988.1"/>
    </source>
</evidence>
<evidence type="ECO:0000313" key="10">
    <source>
        <dbReference type="Proteomes" id="UP000477849"/>
    </source>
</evidence>
<dbReference type="InterPro" id="IPR049331">
    <property type="entry name" value="Top1B_N_bact"/>
</dbReference>
<dbReference type="Pfam" id="PF01028">
    <property type="entry name" value="Topoisom_I"/>
    <property type="match status" value="1"/>
</dbReference>
<dbReference type="Gene3D" id="3.30.66.10">
    <property type="entry name" value="DNA topoisomerase I domain"/>
    <property type="match status" value="1"/>
</dbReference>
<dbReference type="SUPFAM" id="SSF55869">
    <property type="entry name" value="DNA topoisomerase I domain"/>
    <property type="match status" value="1"/>
</dbReference>